<dbReference type="GO" id="GO:0005524">
    <property type="term" value="F:ATP binding"/>
    <property type="evidence" value="ECO:0007669"/>
    <property type="project" value="UniProtKB-KW"/>
</dbReference>
<dbReference type="PANTHER" id="PTHR10256">
    <property type="entry name" value="SELENIDE, WATER DIKINASE"/>
    <property type="match status" value="1"/>
</dbReference>
<dbReference type="FunCoup" id="U2FK76">
    <property type="interactions" value="363"/>
</dbReference>
<evidence type="ECO:0000256" key="1">
    <source>
        <dbReference type="ARBA" id="ARBA00022679"/>
    </source>
</evidence>
<dbReference type="GO" id="GO:0005737">
    <property type="term" value="C:cytoplasm"/>
    <property type="evidence" value="ECO:0007669"/>
    <property type="project" value="TreeGrafter"/>
</dbReference>
<feature type="domain" description="PurM-like N-terminal" evidence="6">
    <location>
        <begin position="9"/>
        <end position="115"/>
    </location>
</feature>
<dbReference type="Pfam" id="PF00586">
    <property type="entry name" value="AIRS"/>
    <property type="match status" value="1"/>
</dbReference>
<dbReference type="AlphaFoldDB" id="U2FK76"/>
<dbReference type="InParanoid" id="U2FK76"/>
<comment type="caution">
    <text evidence="8">The sequence shown here is derived from an EMBL/GenBank/DDBJ whole genome shotgun (WGS) entry which is preliminary data.</text>
</comment>
<dbReference type="Pfam" id="PF02769">
    <property type="entry name" value="AIRS_C"/>
    <property type="match status" value="1"/>
</dbReference>
<dbReference type="PIRSF" id="PIRSF036407">
    <property type="entry name" value="Selenphspht_syn"/>
    <property type="match status" value="1"/>
</dbReference>
<sequence>MIHGFENSEDAAVYELDEHNYLVNTVDFFTPIHHDPYIFGQITAANAVSDVFAMGGNILNCLNVLAFPNEIEPEVITEILKGAMDKVNEAGGVIAGGHTISTDHIIYGLSVNGTVPKGQLKTNDGAKTNQKIILTKKIGTGIYSKEININKELEDCKEVVESMTTLNKKAAKIIHKYAVSAVTDVTGFGLLGHLSEVAKASKVSANIYMDRVPLFERTRKLCIEYANGGMVRNVNYFGKYIEFTKEAKTQENINILFDPQTSGGLMIFVDEDDCDGLLRELHQEGILQATVIGETGERSDKLIKVHGR</sequence>
<dbReference type="CDD" id="cd02195">
    <property type="entry name" value="SelD"/>
    <property type="match status" value="1"/>
</dbReference>
<dbReference type="Gene3D" id="3.30.1330.10">
    <property type="entry name" value="PurM-like, N-terminal domain"/>
    <property type="match status" value="1"/>
</dbReference>
<dbReference type="NCBIfam" id="TIGR00476">
    <property type="entry name" value="selD"/>
    <property type="match status" value="1"/>
</dbReference>
<dbReference type="InterPro" id="IPR010918">
    <property type="entry name" value="PurM-like_C_dom"/>
</dbReference>
<dbReference type="eggNOG" id="COG0709">
    <property type="taxonomic scope" value="Bacteria"/>
</dbReference>
<keyword evidence="2" id="KW-0547">Nucleotide-binding</keyword>
<feature type="domain" description="PurM-like C-terminal" evidence="7">
    <location>
        <begin position="130"/>
        <end position="299"/>
    </location>
</feature>
<dbReference type="Gene3D" id="3.90.650.10">
    <property type="entry name" value="PurM-like C-terminal domain"/>
    <property type="match status" value="1"/>
</dbReference>
<gene>
    <name evidence="8" type="primary">selD</name>
    <name evidence="8" type="ORF">HLPCO_000834</name>
</gene>
<dbReference type="EMBL" id="AFNU02000002">
    <property type="protein sequence ID" value="ERJ13215.1"/>
    <property type="molecule type" value="Genomic_DNA"/>
</dbReference>
<dbReference type="SUPFAM" id="SSF55326">
    <property type="entry name" value="PurM N-terminal domain-like"/>
    <property type="match status" value="1"/>
</dbReference>
<proteinExistence type="predicted"/>
<dbReference type="InterPro" id="IPR036676">
    <property type="entry name" value="PurM-like_C_sf"/>
</dbReference>
<dbReference type="GO" id="GO:0004756">
    <property type="term" value="F:selenide, water dikinase activity"/>
    <property type="evidence" value="ECO:0007669"/>
    <property type="project" value="UniProtKB-EC"/>
</dbReference>
<keyword evidence="4" id="KW-0067">ATP-binding</keyword>
<dbReference type="InterPro" id="IPR016188">
    <property type="entry name" value="PurM-like_N"/>
</dbReference>
<keyword evidence="3" id="KW-0418">Kinase</keyword>
<dbReference type="GO" id="GO:0016260">
    <property type="term" value="P:selenocysteine biosynthetic process"/>
    <property type="evidence" value="ECO:0007669"/>
    <property type="project" value="TreeGrafter"/>
</dbReference>
<keyword evidence="1 8" id="KW-0808">Transferase</keyword>
<evidence type="ECO:0000256" key="2">
    <source>
        <dbReference type="ARBA" id="ARBA00022741"/>
    </source>
</evidence>
<keyword evidence="9" id="KW-1185">Reference proteome</keyword>
<dbReference type="Proteomes" id="UP000005707">
    <property type="component" value="Unassembled WGS sequence"/>
</dbReference>
<keyword evidence="5" id="KW-0711">Selenium</keyword>
<dbReference type="STRING" id="1033810.HLPCO_000834"/>
<evidence type="ECO:0000313" key="8">
    <source>
        <dbReference type="EMBL" id="ERJ13215.1"/>
    </source>
</evidence>
<evidence type="ECO:0000256" key="5">
    <source>
        <dbReference type="ARBA" id="ARBA00023266"/>
    </source>
</evidence>
<dbReference type="EC" id="2.7.9.3" evidence="8"/>
<reference evidence="8 9" key="2">
    <citation type="journal article" date="2013" name="PLoS ONE">
        <title>INDIGO - INtegrated Data Warehouse of MIcrobial GenOmes with Examples from the Red Sea Extremophiles.</title>
        <authorList>
            <person name="Alam I."/>
            <person name="Antunes A."/>
            <person name="Kamau A.A."/>
            <person name="Ba Alawi W."/>
            <person name="Kalkatawi M."/>
            <person name="Stingl U."/>
            <person name="Bajic V.B."/>
        </authorList>
    </citation>
    <scope>NUCLEOTIDE SEQUENCE [LARGE SCALE GENOMIC DNA]</scope>
    <source>
        <strain evidence="8 9">SSD-17B</strain>
    </source>
</reference>
<dbReference type="SUPFAM" id="SSF56042">
    <property type="entry name" value="PurM C-terminal domain-like"/>
    <property type="match status" value="1"/>
</dbReference>
<dbReference type="InterPro" id="IPR036921">
    <property type="entry name" value="PurM-like_N_sf"/>
</dbReference>
<evidence type="ECO:0000259" key="7">
    <source>
        <dbReference type="Pfam" id="PF02769"/>
    </source>
</evidence>
<name>U2FK76_9MOLU</name>
<accession>U2FK76</accession>
<organism evidence="8 9">
    <name type="scientific">Haloplasma contractile SSD-17B</name>
    <dbReference type="NCBI Taxonomy" id="1033810"/>
    <lineage>
        <taxon>Bacteria</taxon>
        <taxon>Bacillati</taxon>
        <taxon>Mycoplasmatota</taxon>
        <taxon>Mollicutes</taxon>
        <taxon>Haloplasmatales</taxon>
        <taxon>Haloplasmataceae</taxon>
        <taxon>Haloplasma</taxon>
    </lineage>
</organism>
<evidence type="ECO:0000256" key="3">
    <source>
        <dbReference type="ARBA" id="ARBA00022777"/>
    </source>
</evidence>
<evidence type="ECO:0000256" key="4">
    <source>
        <dbReference type="ARBA" id="ARBA00022840"/>
    </source>
</evidence>
<dbReference type="PANTHER" id="PTHR10256:SF0">
    <property type="entry name" value="INACTIVE SELENIDE, WATER DIKINASE-LIKE PROTEIN-RELATED"/>
    <property type="match status" value="1"/>
</dbReference>
<dbReference type="InterPro" id="IPR004536">
    <property type="entry name" value="SPS/SelD"/>
</dbReference>
<reference evidence="8 9" key="1">
    <citation type="journal article" date="2011" name="J. Bacteriol.">
        <title>Genome sequence of Haloplasma contractile, an unusual contractile bacterium from a deep-sea anoxic brine lake.</title>
        <authorList>
            <person name="Antunes A."/>
            <person name="Alam I."/>
            <person name="El Dorry H."/>
            <person name="Siam R."/>
            <person name="Robertson A."/>
            <person name="Bajic V.B."/>
            <person name="Stingl U."/>
        </authorList>
    </citation>
    <scope>NUCLEOTIDE SEQUENCE [LARGE SCALE GENOMIC DNA]</scope>
    <source>
        <strain evidence="8 9">SSD-17B</strain>
    </source>
</reference>
<evidence type="ECO:0000259" key="6">
    <source>
        <dbReference type="Pfam" id="PF00586"/>
    </source>
</evidence>
<evidence type="ECO:0000313" key="9">
    <source>
        <dbReference type="Proteomes" id="UP000005707"/>
    </source>
</evidence>
<protein>
    <submittedName>
        <fullName evidence="8">Selenide water dikinase protein</fullName>
        <ecNumber evidence="8">2.7.9.3</ecNumber>
    </submittedName>
</protein>